<keyword evidence="1" id="KW-0812">Transmembrane</keyword>
<evidence type="ECO:0000313" key="2">
    <source>
        <dbReference type="EMBL" id="OBR16048.1"/>
    </source>
</evidence>
<keyword evidence="3" id="KW-1185">Reference proteome</keyword>
<protein>
    <submittedName>
        <fullName evidence="2">Uncharacterized protein</fullName>
    </submittedName>
</protein>
<organism evidence="2 3">
    <name type="scientific">Colletotrichum higginsianum (strain IMI 349063)</name>
    <name type="common">Crucifer anthracnose fungus</name>
    <dbReference type="NCBI Taxonomy" id="759273"/>
    <lineage>
        <taxon>Eukaryota</taxon>
        <taxon>Fungi</taxon>
        <taxon>Dikarya</taxon>
        <taxon>Ascomycota</taxon>
        <taxon>Pezizomycotina</taxon>
        <taxon>Sordariomycetes</taxon>
        <taxon>Hypocreomycetidae</taxon>
        <taxon>Glomerellales</taxon>
        <taxon>Glomerellaceae</taxon>
        <taxon>Colletotrichum</taxon>
        <taxon>Colletotrichum destructivum species complex</taxon>
    </lineage>
</organism>
<sequence length="169" mass="18571">MYSFEPFGPGGNRQRCSALEELHSRVCQFSHAASFIFVFVVFVVVVVENQYKPFTFGVEDRGYEGLRPKCETTRSFQGFKAGFLGHLLGYILGSEVDRGGQRSQKNTVLGFGLEDAAFDLDLRVRLDKVAEGHVVYGDEVFAGSPRAALNPAPAVGWANEAVFGRQRAG</sequence>
<proteinExistence type="predicted"/>
<evidence type="ECO:0000313" key="3">
    <source>
        <dbReference type="Proteomes" id="UP000092177"/>
    </source>
</evidence>
<keyword evidence="1" id="KW-1133">Transmembrane helix</keyword>
<dbReference type="RefSeq" id="XP_018164565.1">
    <property type="nucleotide sequence ID" value="XM_018296203.1"/>
</dbReference>
<dbReference type="Proteomes" id="UP000092177">
    <property type="component" value="Chromosome 1"/>
</dbReference>
<dbReference type="AlphaFoldDB" id="A0A1B7YW02"/>
<evidence type="ECO:0000256" key="1">
    <source>
        <dbReference type="SAM" id="Phobius"/>
    </source>
</evidence>
<keyword evidence="1" id="KW-0472">Membrane</keyword>
<reference evidence="3" key="1">
    <citation type="journal article" date="2017" name="BMC Genomics">
        <title>Gapless genome assembly of Colletotrichum higginsianum reveals chromosome structure and association of transposable elements with secondary metabolite gene clusters.</title>
        <authorList>
            <person name="Dallery J.-F."/>
            <person name="Lapalu N."/>
            <person name="Zampounis A."/>
            <person name="Pigne S."/>
            <person name="Luyten I."/>
            <person name="Amselem J."/>
            <person name="Wittenberg A.H.J."/>
            <person name="Zhou S."/>
            <person name="de Queiroz M.V."/>
            <person name="Robin G.P."/>
            <person name="Auger A."/>
            <person name="Hainaut M."/>
            <person name="Henrissat B."/>
            <person name="Kim K.-T."/>
            <person name="Lee Y.-H."/>
            <person name="Lespinet O."/>
            <person name="Schwartz D.C."/>
            <person name="Thon M.R."/>
            <person name="O'Connell R.J."/>
        </authorList>
    </citation>
    <scope>NUCLEOTIDE SEQUENCE [LARGE SCALE GENOMIC DNA]</scope>
    <source>
        <strain evidence="3">IMI 349063</strain>
    </source>
</reference>
<dbReference type="EMBL" id="LTAN01000001">
    <property type="protein sequence ID" value="OBR16048.1"/>
    <property type="molecule type" value="Genomic_DNA"/>
</dbReference>
<dbReference type="GeneID" id="28860310"/>
<comment type="caution">
    <text evidence="2">The sequence shown here is derived from an EMBL/GenBank/DDBJ whole genome shotgun (WGS) entry which is preliminary data.</text>
</comment>
<dbReference type="VEuPathDB" id="FungiDB:CH63R_01228"/>
<accession>A0A1B7YW02</accession>
<dbReference type="KEGG" id="chig:CH63R_01228"/>
<name>A0A1B7YW02_COLHI</name>
<gene>
    <name evidence="2" type="ORF">CH63R_01228</name>
</gene>
<feature type="transmembrane region" description="Helical" evidence="1">
    <location>
        <begin position="29"/>
        <end position="47"/>
    </location>
</feature>